<keyword evidence="1" id="KW-0614">Plasmid</keyword>
<organism evidence="1 3">
    <name type="scientific">Arsenophonus nasoniae</name>
    <name type="common">son-killer infecting Nasonia vitripennis</name>
    <dbReference type="NCBI Taxonomy" id="638"/>
    <lineage>
        <taxon>Bacteria</taxon>
        <taxon>Pseudomonadati</taxon>
        <taxon>Pseudomonadota</taxon>
        <taxon>Gammaproteobacteria</taxon>
        <taxon>Enterobacterales</taxon>
        <taxon>Morganellaceae</taxon>
        <taxon>Arsenophonus</taxon>
    </lineage>
</organism>
<evidence type="ECO:0000313" key="3">
    <source>
        <dbReference type="Proteomes" id="UP000295134"/>
    </source>
</evidence>
<keyword evidence="4" id="KW-1185">Reference proteome</keyword>
<evidence type="ECO:0000313" key="2">
    <source>
        <dbReference type="EMBL" id="WGM08469.1"/>
    </source>
</evidence>
<dbReference type="PANTHER" id="PTHR34413:SF2">
    <property type="entry name" value="PROPHAGE TAIL FIBER ASSEMBLY PROTEIN HOMOLOG TFAE-RELATED"/>
    <property type="match status" value="1"/>
</dbReference>
<protein>
    <submittedName>
        <fullName evidence="2">Tail fiber assembly protein</fullName>
    </submittedName>
</protein>
<dbReference type="EMBL" id="CP123527">
    <property type="protein sequence ID" value="WGM08469.1"/>
    <property type="molecule type" value="Genomic_DNA"/>
</dbReference>
<dbReference type="KEGG" id="ans:ArsFIN_54610"/>
<dbReference type="AlphaFoldDB" id="A0A4P7L774"/>
<evidence type="ECO:0000313" key="4">
    <source>
        <dbReference type="Proteomes" id="UP001177592"/>
    </source>
</evidence>
<proteinExistence type="predicted"/>
<name>A0A4P7L774_9GAMM</name>
<dbReference type="EMBL" id="CP038623">
    <property type="protein sequence ID" value="QBY46850.1"/>
    <property type="molecule type" value="Genomic_DNA"/>
</dbReference>
<evidence type="ECO:0000313" key="1">
    <source>
        <dbReference type="EMBL" id="QBY46850.1"/>
    </source>
</evidence>
<dbReference type="Proteomes" id="UP000295134">
    <property type="component" value="Plasmid pArsFIN11"/>
</dbReference>
<dbReference type="Pfam" id="PF02413">
    <property type="entry name" value="Caudo_TAP"/>
    <property type="match status" value="1"/>
</dbReference>
<dbReference type="Proteomes" id="UP001177592">
    <property type="component" value="Plasmid paNv_CAN4"/>
</dbReference>
<dbReference type="GeneID" id="39751725"/>
<accession>A0A4P7L774</accession>
<dbReference type="InterPro" id="IPR051220">
    <property type="entry name" value="TFA_Chaperone"/>
</dbReference>
<dbReference type="PANTHER" id="PTHR34413">
    <property type="entry name" value="PROPHAGE TAIL FIBER ASSEMBLY PROTEIN HOMOLOG TFAE-RELATED-RELATED"/>
    <property type="match status" value="1"/>
</dbReference>
<reference evidence="2" key="2">
    <citation type="submission" date="2023-04" db="EMBL/GenBank/DDBJ databases">
        <title>Genome dynamics across the evolutionary transition to endosymbiosis.</title>
        <authorList>
            <person name="Siozios S."/>
            <person name="Nadal-Jimenez P."/>
            <person name="Azagi T."/>
            <person name="Sprong H."/>
            <person name="Frost C.L."/>
            <person name="Parratt S.R."/>
            <person name="Taylor G."/>
            <person name="Brettell L."/>
            <person name="Lew K.C."/>
            <person name="Croft L."/>
            <person name="King K.C."/>
            <person name="Brockhurst M.A."/>
            <person name="Hypsa V."/>
            <person name="Novakova E."/>
            <person name="Darby A.C."/>
            <person name="Hurst G.D.D."/>
        </authorList>
    </citation>
    <scope>NUCLEOTIDE SEQUENCE</scope>
    <source>
        <strain evidence="2">ANv_CAN</strain>
        <plasmid evidence="2">paNv_CAN4</plasmid>
    </source>
</reference>
<dbReference type="RefSeq" id="WP_135679133.1">
    <property type="nucleotide sequence ID" value="NZ_CP038623.1"/>
</dbReference>
<geneLocation type="plasmid" evidence="1">
    <name>pArsFIN11</name>
</geneLocation>
<geneLocation type="plasmid" evidence="2 4">
    <name>paNv_CAN4</name>
</geneLocation>
<gene>
    <name evidence="1" type="ORF">ArsFIN_54610</name>
    <name evidence="2" type="ORF">QE258_24510</name>
</gene>
<dbReference type="InterPro" id="IPR003458">
    <property type="entry name" value="Phage_T4_Gp38_tail_assem"/>
</dbReference>
<sequence length="216" mass="25228">MKYSLEIQDEEKKNLLEQQPAIIGEDGFGKKTGYIKVYSTIGEQNEYFNATITYVSLHAGIGADMYLDAPILPDDDSLAVVRSEDLTHWETIVDHRGKIAYRKKDRSEYIIDYLGDIKDDVTWLKPETVFDYWDGDKWVTDKEAQKQDAIQSAKYEKRYRIDRASEMIQPLQDAVDLDMATSDEIKQLRNWKLYRLNLHRKDISTAPDIDWPKKPE</sequence>
<geneLocation type="plasmid" evidence="3">
    <name>parsfin11</name>
</geneLocation>
<reference evidence="1 3" key="1">
    <citation type="submission" date="2019-03" db="EMBL/GenBank/DDBJ databases">
        <title>Long-read sequencing reveals hyperdense prophage content in a complex bacterial symbiont genome.</title>
        <authorList>
            <person name="Frost C.L."/>
            <person name="Siozios S."/>
            <person name="Nadal-Jimenez P."/>
            <person name="Brockhurst M.A."/>
            <person name="King K.C."/>
            <person name="Darby A.C."/>
            <person name="Hurst G.D.D."/>
        </authorList>
    </citation>
    <scope>NUCLEOTIDE SEQUENCE [LARGE SCALE GENOMIC DNA]</scope>
    <source>
        <strain evidence="1 3">FIN</strain>
        <plasmid evidence="3">parsfin11</plasmid>
        <plasmid evidence="1">pArsFIN11</plasmid>
    </source>
</reference>